<dbReference type="InterPro" id="IPR045444">
    <property type="entry name" value="DUF6503"/>
</dbReference>
<protein>
    <submittedName>
        <fullName evidence="1">Uncharacterized protein</fullName>
    </submittedName>
</protein>
<evidence type="ECO:0000313" key="1">
    <source>
        <dbReference type="EMBL" id="SDY43113.1"/>
    </source>
</evidence>
<dbReference type="Proteomes" id="UP000199249">
    <property type="component" value="Unassembled WGS sequence"/>
</dbReference>
<dbReference type="EMBL" id="FNOV01000008">
    <property type="protein sequence ID" value="SDY43113.1"/>
    <property type="molecule type" value="Genomic_DNA"/>
</dbReference>
<dbReference type="AlphaFoldDB" id="A0A1H3JT58"/>
<name>A0A1H3JT58_9BACT</name>
<accession>A0A1H3JT58</accession>
<dbReference type="Pfam" id="PF20113">
    <property type="entry name" value="DUF6503"/>
    <property type="match status" value="1"/>
</dbReference>
<gene>
    <name evidence="1" type="ORF">SAMN04488069_108207</name>
</gene>
<dbReference type="OrthoDB" id="1489248at2"/>
<evidence type="ECO:0000313" key="2">
    <source>
        <dbReference type="Proteomes" id="UP000199249"/>
    </source>
</evidence>
<keyword evidence="2" id="KW-1185">Reference proteome</keyword>
<proteinExistence type="predicted"/>
<dbReference type="RefSeq" id="WP_092741000.1">
    <property type="nucleotide sequence ID" value="NZ_FNOV01000008.1"/>
</dbReference>
<reference evidence="2" key="1">
    <citation type="submission" date="2016-10" db="EMBL/GenBank/DDBJ databases">
        <authorList>
            <person name="Varghese N."/>
            <person name="Submissions S."/>
        </authorList>
    </citation>
    <scope>NUCLEOTIDE SEQUENCE [LARGE SCALE GENOMIC DNA]</scope>
    <source>
        <strain evidence="2">CGMCC 1.8975</strain>
    </source>
</reference>
<organism evidence="1 2">
    <name type="scientific">Hymenobacter psychrophilus</name>
    <dbReference type="NCBI Taxonomy" id="651662"/>
    <lineage>
        <taxon>Bacteria</taxon>
        <taxon>Pseudomonadati</taxon>
        <taxon>Bacteroidota</taxon>
        <taxon>Cytophagia</taxon>
        <taxon>Cytophagales</taxon>
        <taxon>Hymenobacteraceae</taxon>
        <taxon>Hymenobacter</taxon>
    </lineage>
</organism>
<sequence length="244" mass="27600">MRILLLAAVLVFGSAAQPLRPPTGPELIRQSIAYHDAGGQWPKLRTRLHFVTTNPAGKQSPFEVELDNAAGYFCYIGHRDGHELIKAVVDGQEILLLDGRADLSEAERQQYRLGVGMGQTMRNYYTYLYGLPMKLQDSGTLVTPETKLQTLLGQEYATAEVRYDPAVGTDSWTFYFDSKTAALRAYRFAHNRTPNDGEYITLRGELVVEGIRIPQERKWYRNDNDAFLATDQLISAEPLTKRRL</sequence>
<dbReference type="STRING" id="651662.SAMN04488069_108207"/>